<dbReference type="SUPFAM" id="SSF81383">
    <property type="entry name" value="F-box domain"/>
    <property type="match status" value="1"/>
</dbReference>
<comment type="caution">
    <text evidence="2">The sequence shown here is derived from an EMBL/GenBank/DDBJ whole genome shotgun (WGS) entry which is preliminary data.</text>
</comment>
<proteinExistence type="predicted"/>
<feature type="domain" description="F-box" evidence="1">
    <location>
        <begin position="112"/>
        <end position="156"/>
    </location>
</feature>
<dbReference type="Proteomes" id="UP000076154">
    <property type="component" value="Unassembled WGS sequence"/>
</dbReference>
<reference evidence="2" key="1">
    <citation type="submission" date="2018-04" db="EMBL/GenBank/DDBJ databases">
        <title>Whole genome sequencing of Hypsizygus marmoreus.</title>
        <authorList>
            <person name="Choi I.-G."/>
            <person name="Min B."/>
            <person name="Kim J.-G."/>
            <person name="Kim S."/>
            <person name="Oh Y.-L."/>
            <person name="Kong W.-S."/>
            <person name="Park H."/>
            <person name="Jeong J."/>
            <person name="Song E.-S."/>
        </authorList>
    </citation>
    <scope>NUCLEOTIDE SEQUENCE [LARGE SCALE GENOMIC DNA]</scope>
    <source>
        <strain evidence="2">51987-8</strain>
    </source>
</reference>
<evidence type="ECO:0000313" key="3">
    <source>
        <dbReference type="Proteomes" id="UP000076154"/>
    </source>
</evidence>
<dbReference type="OrthoDB" id="2823912at2759"/>
<dbReference type="CDD" id="cd09917">
    <property type="entry name" value="F-box_SF"/>
    <property type="match status" value="1"/>
</dbReference>
<sequence length="645" mass="73276">MVTKRETDLNILVNALNHDKLVLDETNPRSESKPSLLSVYADCSTSHRVTVPMNSTRMSRSLLRRLPFYGLDDLASVLNLTWRIQSEDERNPRTIYFMMLERRKHIYRLQDLSYLLSLPIELFYEVLGHLHPIDLLNVAQTNKRWRRLLITCDSAWLWDLVFLRNPSLPSCPLGVTSLRWADLLFGSFICEDCGGDRGYPDCGWRRRICWMCRSTRYSILLTALYAKNHDTGFLFDPGERPRLTIQQLANQISVYIMLPRNLDARNELNKLKSDPEIGILANSIINHSDMCDNWEASIDRAIDHDRNERVYDRVTDFLKQRLGHVDPYFITLHTWQTGCLSHMRGPGKHSSLPIKDIRRNWPAIREQLELELVECERVEWRIPHISGLHNDIQDIYSDFLKASSDETVARLPVAPDIRLYEPFITIANAPGYASINKAEVELGITSFAEQWPPGTIHELVTTCPSLLQREPGSQPMLLPLLETCGINSAACVFTCVGCTGAGLGASVAGWCLIGWDAATTHRGCTRLVVKHRTPFKLSERGCMAAMSLLSLLKLDPCTTNADHLDDGLFFACMNCLGTRSSRPKTLFSWRDCISHFMEVQKPSHSTPSWKIISDEDVHATRALDAEDSERQAESLAFAADLFGMA</sequence>
<gene>
    <name evidence="2" type="ORF">Hypma_008442</name>
</gene>
<dbReference type="STRING" id="39966.A0A369JPZ3"/>
<keyword evidence="3" id="KW-1185">Reference proteome</keyword>
<dbReference type="SMART" id="SM00256">
    <property type="entry name" value="FBOX"/>
    <property type="match status" value="1"/>
</dbReference>
<evidence type="ECO:0000313" key="2">
    <source>
        <dbReference type="EMBL" id="RDB24321.1"/>
    </source>
</evidence>
<dbReference type="PROSITE" id="PS50181">
    <property type="entry name" value="FBOX"/>
    <property type="match status" value="1"/>
</dbReference>
<dbReference type="InterPro" id="IPR036047">
    <property type="entry name" value="F-box-like_dom_sf"/>
</dbReference>
<organism evidence="2 3">
    <name type="scientific">Hypsizygus marmoreus</name>
    <name type="common">White beech mushroom</name>
    <name type="synonym">Agaricus marmoreus</name>
    <dbReference type="NCBI Taxonomy" id="39966"/>
    <lineage>
        <taxon>Eukaryota</taxon>
        <taxon>Fungi</taxon>
        <taxon>Dikarya</taxon>
        <taxon>Basidiomycota</taxon>
        <taxon>Agaricomycotina</taxon>
        <taxon>Agaricomycetes</taxon>
        <taxon>Agaricomycetidae</taxon>
        <taxon>Agaricales</taxon>
        <taxon>Tricholomatineae</taxon>
        <taxon>Lyophyllaceae</taxon>
        <taxon>Hypsizygus</taxon>
    </lineage>
</organism>
<dbReference type="InParanoid" id="A0A369JPZ3"/>
<accession>A0A369JPZ3</accession>
<dbReference type="EMBL" id="LUEZ02000044">
    <property type="protein sequence ID" value="RDB24321.1"/>
    <property type="molecule type" value="Genomic_DNA"/>
</dbReference>
<name>A0A369JPZ3_HYPMA</name>
<dbReference type="AlphaFoldDB" id="A0A369JPZ3"/>
<dbReference type="Pfam" id="PF12937">
    <property type="entry name" value="F-box-like"/>
    <property type="match status" value="1"/>
</dbReference>
<dbReference type="InterPro" id="IPR001810">
    <property type="entry name" value="F-box_dom"/>
</dbReference>
<protein>
    <recommendedName>
        <fullName evidence="1">F-box domain-containing protein</fullName>
    </recommendedName>
</protein>
<dbReference type="Gene3D" id="1.20.1280.50">
    <property type="match status" value="1"/>
</dbReference>
<evidence type="ECO:0000259" key="1">
    <source>
        <dbReference type="PROSITE" id="PS50181"/>
    </source>
</evidence>